<evidence type="ECO:0000259" key="6">
    <source>
        <dbReference type="Pfam" id="PF02656"/>
    </source>
</evidence>
<keyword evidence="4 5" id="KW-0472">Membrane</keyword>
<protein>
    <recommendedName>
        <fullName evidence="6">DUF202 domain-containing protein</fullName>
    </recommendedName>
</protein>
<gene>
    <name evidence="7" type="ORF">MNBD_NITROSPINAE04-1980</name>
</gene>
<name>A0A3B1BTW6_9ZZZZ</name>
<proteinExistence type="predicted"/>
<evidence type="ECO:0000256" key="2">
    <source>
        <dbReference type="ARBA" id="ARBA00022692"/>
    </source>
</evidence>
<evidence type="ECO:0000256" key="5">
    <source>
        <dbReference type="SAM" id="Phobius"/>
    </source>
</evidence>
<dbReference type="AlphaFoldDB" id="A0A3B1BTW6"/>
<feature type="transmembrane region" description="Helical" evidence="5">
    <location>
        <begin position="71"/>
        <end position="94"/>
    </location>
</feature>
<comment type="subcellular location">
    <subcellularLocation>
        <location evidence="1">Endomembrane system</location>
        <topology evidence="1">Multi-pass membrane protein</topology>
    </subcellularLocation>
</comment>
<dbReference type="EMBL" id="UOGA01000028">
    <property type="protein sequence ID" value="VAX14948.1"/>
    <property type="molecule type" value="Genomic_DNA"/>
</dbReference>
<dbReference type="GO" id="GO:0012505">
    <property type="term" value="C:endomembrane system"/>
    <property type="evidence" value="ECO:0007669"/>
    <property type="project" value="UniProtKB-SubCell"/>
</dbReference>
<evidence type="ECO:0000313" key="7">
    <source>
        <dbReference type="EMBL" id="VAX14948.1"/>
    </source>
</evidence>
<feature type="domain" description="DUF202" evidence="6">
    <location>
        <begin position="35"/>
        <end position="98"/>
    </location>
</feature>
<feature type="transmembrane region" description="Helical" evidence="5">
    <location>
        <begin position="46"/>
        <end position="65"/>
    </location>
</feature>
<sequence>MSSESFAVKKDIANRPSTKETQSLAPDSNTLALDRTVLANERTYQAWIRTGLALFIAGLGVLKFLREEMPFWILLVIATLFILFSAIAFLLAAWRYRHFHLRIKRLDIDVVPSWVVITASVLLAATALLALIGLSINIFG</sequence>
<evidence type="ECO:0000256" key="3">
    <source>
        <dbReference type="ARBA" id="ARBA00022989"/>
    </source>
</evidence>
<organism evidence="7">
    <name type="scientific">hydrothermal vent metagenome</name>
    <dbReference type="NCBI Taxonomy" id="652676"/>
    <lineage>
        <taxon>unclassified sequences</taxon>
        <taxon>metagenomes</taxon>
        <taxon>ecological metagenomes</taxon>
    </lineage>
</organism>
<dbReference type="InterPro" id="IPR003807">
    <property type="entry name" value="DUF202"/>
</dbReference>
<reference evidence="7" key="1">
    <citation type="submission" date="2018-06" db="EMBL/GenBank/DDBJ databases">
        <authorList>
            <person name="Zhirakovskaya E."/>
        </authorList>
    </citation>
    <scope>NUCLEOTIDE SEQUENCE</scope>
</reference>
<keyword evidence="2 5" id="KW-0812">Transmembrane</keyword>
<keyword evidence="3 5" id="KW-1133">Transmembrane helix</keyword>
<accession>A0A3B1BTW6</accession>
<evidence type="ECO:0000256" key="4">
    <source>
        <dbReference type="ARBA" id="ARBA00023136"/>
    </source>
</evidence>
<evidence type="ECO:0000256" key="1">
    <source>
        <dbReference type="ARBA" id="ARBA00004127"/>
    </source>
</evidence>
<feature type="transmembrane region" description="Helical" evidence="5">
    <location>
        <begin position="114"/>
        <end position="139"/>
    </location>
</feature>
<dbReference type="Pfam" id="PF02656">
    <property type="entry name" value="DUF202"/>
    <property type="match status" value="1"/>
</dbReference>